<dbReference type="OrthoDB" id="2573519at2"/>
<reference evidence="2 3" key="1">
    <citation type="submission" date="2017-01" db="EMBL/GenBank/DDBJ databases">
        <authorList>
            <consortium name="Urmite Genomes"/>
        </authorList>
    </citation>
    <scope>NUCLEOTIDE SEQUENCE [LARGE SCALE GENOMIC DNA]</scope>
    <source>
        <strain evidence="2 3">AB308</strain>
    </source>
</reference>
<dbReference type="STRING" id="1841859.GCA_900157385_00006"/>
<protein>
    <recommendedName>
        <fullName evidence="4">Phytanoyl-CoA dioxygenase</fullName>
    </recommendedName>
</protein>
<dbReference type="InterPro" id="IPR008775">
    <property type="entry name" value="Phytyl_CoA_dOase-like"/>
</dbReference>
<gene>
    <name evidence="2" type="ORF">MTAB308_11</name>
</gene>
<dbReference type="PANTHER" id="PTHR20883:SF48">
    <property type="entry name" value="ECTOINE DIOXYGENASE"/>
    <property type="match status" value="1"/>
</dbReference>
<dbReference type="GO" id="GO:0016706">
    <property type="term" value="F:2-oxoglutarate-dependent dioxygenase activity"/>
    <property type="evidence" value="ECO:0007669"/>
    <property type="project" value="UniProtKB-ARBA"/>
</dbReference>
<evidence type="ECO:0000313" key="3">
    <source>
        <dbReference type="Proteomes" id="UP000241595"/>
    </source>
</evidence>
<evidence type="ECO:0000256" key="1">
    <source>
        <dbReference type="ARBA" id="ARBA00005830"/>
    </source>
</evidence>
<dbReference type="Pfam" id="PF05721">
    <property type="entry name" value="PhyH"/>
    <property type="match status" value="1"/>
</dbReference>
<evidence type="ECO:0008006" key="4">
    <source>
        <dbReference type="Google" id="ProtNLM"/>
    </source>
</evidence>
<accession>A0A2U3N4U9</accession>
<evidence type="ECO:0000313" key="2">
    <source>
        <dbReference type="EMBL" id="SPM26536.1"/>
    </source>
</evidence>
<dbReference type="AlphaFoldDB" id="A0A2U3N4U9"/>
<sequence>MADIEHAETDLMPRGDAIAEVEFDAEWYLGAYPDVAEAIRAGWFKSALDHYLSHGHTEGRRATPTSTTDLSEFDAVWYAKSYPLAAEESSPTDAALLEQHYNRIGRHRGYKPNPRALRPKNAAAMPSPYGGLWIDQANALDLIRGKYELGNITTDEARDLESLVLDGYVVLKNAVPSVILDRATEVLEAAYDGRYPQVCFECGSIAPGHLAWQAKMSEVPAKALDLHWHFDEIRDLGFAPAVARFLHLLFERPASVSQSLGFYRGSAQPIHQDSAYVAYSIPQQFCAAWFALEDVKPDAGELMYFVESHRKLPEFSHAERFKSMTDAQLVGVSWDLLKDEDAKHLKAIQSEAQRLMLKRETFMAKRGDVLIWHAELAHGGRPISTSATRKSVVFHYSPSEIVPLYTETRSVQLKRHCLGCYYTSGVYCSPE</sequence>
<dbReference type="SUPFAM" id="SSF51197">
    <property type="entry name" value="Clavaminate synthase-like"/>
    <property type="match status" value="1"/>
</dbReference>
<comment type="similarity">
    <text evidence="1">Belongs to the PhyH family.</text>
</comment>
<dbReference type="RefSeq" id="WP_077096690.1">
    <property type="nucleotide sequence ID" value="NZ_LT717695.1"/>
</dbReference>
<name>A0A2U3N4U9_9MYCO</name>
<proteinExistence type="inferred from homology"/>
<dbReference type="Proteomes" id="UP000241595">
    <property type="component" value="Unassembled WGS sequence"/>
</dbReference>
<dbReference type="PANTHER" id="PTHR20883">
    <property type="entry name" value="PHYTANOYL-COA DIOXYGENASE DOMAIN CONTAINING 1"/>
    <property type="match status" value="1"/>
</dbReference>
<keyword evidence="3" id="KW-1185">Reference proteome</keyword>
<dbReference type="GO" id="GO:0005506">
    <property type="term" value="F:iron ion binding"/>
    <property type="evidence" value="ECO:0007669"/>
    <property type="project" value="UniProtKB-ARBA"/>
</dbReference>
<dbReference type="EMBL" id="FTRV01000006">
    <property type="protein sequence ID" value="SPM26536.1"/>
    <property type="molecule type" value="Genomic_DNA"/>
</dbReference>
<organism evidence="2 3">
    <name type="scientific">Mycobacterium terramassiliense</name>
    <dbReference type="NCBI Taxonomy" id="1841859"/>
    <lineage>
        <taxon>Bacteria</taxon>
        <taxon>Bacillati</taxon>
        <taxon>Actinomycetota</taxon>
        <taxon>Actinomycetes</taxon>
        <taxon>Mycobacteriales</taxon>
        <taxon>Mycobacteriaceae</taxon>
        <taxon>Mycobacterium</taxon>
    </lineage>
</organism>
<dbReference type="Gene3D" id="2.60.120.620">
    <property type="entry name" value="q2cbj1_9rhob like domain"/>
    <property type="match status" value="1"/>
</dbReference>